<evidence type="ECO:0000256" key="7">
    <source>
        <dbReference type="ARBA" id="ARBA00023180"/>
    </source>
</evidence>
<comment type="similarity">
    <text evidence="2">Belongs to the plant LTP family.</text>
</comment>
<dbReference type="PANTHER" id="PTHR33044">
    <property type="entry name" value="BIFUNCTIONAL INHIBITOR/LIPID-TRANSFER PROTEIN/SEED STORAGE 2S ALBUMIN SUPERFAMILY PROTEIN-RELATED"/>
    <property type="match status" value="1"/>
</dbReference>
<keyword evidence="6" id="KW-1015">Disulfide bond</keyword>
<evidence type="ECO:0000256" key="3">
    <source>
        <dbReference type="ARBA" id="ARBA00022475"/>
    </source>
</evidence>
<keyword evidence="10" id="KW-0812">Transmembrane</keyword>
<keyword evidence="10" id="KW-0472">Membrane</keyword>
<dbReference type="GO" id="GO:0005886">
    <property type="term" value="C:plasma membrane"/>
    <property type="evidence" value="ECO:0007669"/>
    <property type="project" value="UniProtKB-SubCell"/>
</dbReference>
<dbReference type="InterPro" id="IPR000528">
    <property type="entry name" value="Plant_nsLTP"/>
</dbReference>
<keyword evidence="4" id="KW-0336">GPI-anchor</keyword>
<dbReference type="Pfam" id="PF14368">
    <property type="entry name" value="LTP_2"/>
    <property type="match status" value="1"/>
</dbReference>
<dbReference type="Gene3D" id="1.10.110.10">
    <property type="entry name" value="Plant lipid-transfer and hydrophobic proteins"/>
    <property type="match status" value="1"/>
</dbReference>
<dbReference type="GO" id="GO:0008289">
    <property type="term" value="F:lipid binding"/>
    <property type="evidence" value="ECO:0007669"/>
    <property type="project" value="InterPro"/>
</dbReference>
<evidence type="ECO:0000256" key="6">
    <source>
        <dbReference type="ARBA" id="ARBA00023157"/>
    </source>
</evidence>
<evidence type="ECO:0000256" key="1">
    <source>
        <dbReference type="ARBA" id="ARBA00004609"/>
    </source>
</evidence>
<feature type="signal peptide" evidence="11">
    <location>
        <begin position="1"/>
        <end position="24"/>
    </location>
</feature>
<feature type="compositionally biased region" description="Low complexity" evidence="9">
    <location>
        <begin position="116"/>
        <end position="142"/>
    </location>
</feature>
<comment type="subcellular location">
    <subcellularLocation>
        <location evidence="1">Cell membrane</location>
        <topology evidence="1">Lipid-anchor</topology>
        <topology evidence="1">GPI-anchor</topology>
    </subcellularLocation>
</comment>
<dbReference type="STRING" id="180498.A0A067JF68"/>
<evidence type="ECO:0000313" key="14">
    <source>
        <dbReference type="Proteomes" id="UP000027138"/>
    </source>
</evidence>
<evidence type="ECO:0000313" key="13">
    <source>
        <dbReference type="EMBL" id="KDP21428.1"/>
    </source>
</evidence>
<keyword evidence="7" id="KW-0325">Glycoprotein</keyword>
<sequence length="204" mass="20292">MASKGIHIGLVLVLVGMLYGGAMAQSGCSNVLTSLAPCLNYVTGNTTTPSSSCCSQLASVVQSSPQCICSLLNNSIPSLGININQTQALSLPGACKVQTPPISQCKAANAPATSAAPPATSAASPSPTTSATSPAASPSGSPNETPEPAITPTTSNVPSSSSGSGSKTVPSTNGTSDGSIRKAPIHLMLFAFFILWCGSAFSKF</sequence>
<evidence type="ECO:0000256" key="10">
    <source>
        <dbReference type="SAM" id="Phobius"/>
    </source>
</evidence>
<evidence type="ECO:0000256" key="11">
    <source>
        <dbReference type="SAM" id="SignalP"/>
    </source>
</evidence>
<accession>A0A067JF68</accession>
<feature type="domain" description="Bifunctional inhibitor/plant lipid transfer protein/seed storage helical" evidence="12">
    <location>
        <begin position="28"/>
        <end position="105"/>
    </location>
</feature>
<dbReference type="AlphaFoldDB" id="A0A067JF68"/>
<proteinExistence type="inferred from homology"/>
<dbReference type="InterPro" id="IPR016140">
    <property type="entry name" value="Bifunc_inhib/LTP/seed_store"/>
</dbReference>
<dbReference type="InterPro" id="IPR043325">
    <property type="entry name" value="LTSS"/>
</dbReference>
<evidence type="ECO:0000259" key="12">
    <source>
        <dbReference type="SMART" id="SM00499"/>
    </source>
</evidence>
<gene>
    <name evidence="13" type="ORF">JCGZ_21899</name>
</gene>
<reference evidence="13 14" key="1">
    <citation type="journal article" date="2014" name="PLoS ONE">
        <title>Global Analysis of Gene Expression Profiles in Physic Nut (Jatropha curcas L.) Seedlings Exposed to Salt Stress.</title>
        <authorList>
            <person name="Zhang L."/>
            <person name="Zhang C."/>
            <person name="Wu P."/>
            <person name="Chen Y."/>
            <person name="Li M."/>
            <person name="Jiang H."/>
            <person name="Wu G."/>
        </authorList>
    </citation>
    <scope>NUCLEOTIDE SEQUENCE [LARGE SCALE GENOMIC DNA]</scope>
    <source>
        <strain evidence="14">cv. GZQX0401</strain>
        <tissue evidence="13">Young leaves</tissue>
    </source>
</reference>
<dbReference type="GO" id="GO:0006869">
    <property type="term" value="P:lipid transport"/>
    <property type="evidence" value="ECO:0007669"/>
    <property type="project" value="InterPro"/>
</dbReference>
<evidence type="ECO:0000256" key="2">
    <source>
        <dbReference type="ARBA" id="ARBA00009748"/>
    </source>
</evidence>
<dbReference type="PRINTS" id="PR00382">
    <property type="entry name" value="LIPIDTRNSFER"/>
</dbReference>
<keyword evidence="3" id="KW-1003">Cell membrane</keyword>
<feature type="region of interest" description="Disordered" evidence="9">
    <location>
        <begin position="116"/>
        <end position="177"/>
    </location>
</feature>
<dbReference type="InterPro" id="IPR036312">
    <property type="entry name" value="Bifun_inhib/LTP/seed_sf"/>
</dbReference>
<keyword evidence="8" id="KW-0449">Lipoprotein</keyword>
<keyword evidence="14" id="KW-1185">Reference proteome</keyword>
<keyword evidence="5 11" id="KW-0732">Signal</keyword>
<name>A0A067JF68_JATCU</name>
<evidence type="ECO:0000256" key="9">
    <source>
        <dbReference type="SAM" id="MobiDB-lite"/>
    </source>
</evidence>
<feature type="compositionally biased region" description="Low complexity" evidence="9">
    <location>
        <begin position="151"/>
        <end position="172"/>
    </location>
</feature>
<dbReference type="FunFam" id="1.10.110.10:FF:000001">
    <property type="entry name" value="Bifunctional inhibitor/lipid-transfer protein/seed storage 2S albumin superfamily protein"/>
    <property type="match status" value="1"/>
</dbReference>
<keyword evidence="10" id="KW-1133">Transmembrane helix</keyword>
<protein>
    <recommendedName>
        <fullName evidence="12">Bifunctional inhibitor/plant lipid transfer protein/seed storage helical domain-containing protein</fullName>
    </recommendedName>
</protein>
<evidence type="ECO:0000256" key="5">
    <source>
        <dbReference type="ARBA" id="ARBA00022729"/>
    </source>
</evidence>
<dbReference type="GO" id="GO:0098552">
    <property type="term" value="C:side of membrane"/>
    <property type="evidence" value="ECO:0007669"/>
    <property type="project" value="UniProtKB-KW"/>
</dbReference>
<evidence type="ECO:0000256" key="4">
    <source>
        <dbReference type="ARBA" id="ARBA00022622"/>
    </source>
</evidence>
<feature type="transmembrane region" description="Helical" evidence="10">
    <location>
        <begin position="183"/>
        <end position="201"/>
    </location>
</feature>
<dbReference type="SUPFAM" id="SSF47699">
    <property type="entry name" value="Bifunctional inhibitor/lipid-transfer protein/seed storage 2S albumin"/>
    <property type="match status" value="1"/>
</dbReference>
<feature type="chain" id="PRO_5001642793" description="Bifunctional inhibitor/plant lipid transfer protein/seed storage helical domain-containing protein" evidence="11">
    <location>
        <begin position="25"/>
        <end position="204"/>
    </location>
</feature>
<dbReference type="CDD" id="cd00010">
    <property type="entry name" value="AAI_LTSS"/>
    <property type="match status" value="1"/>
</dbReference>
<dbReference type="OrthoDB" id="911994at2759"/>
<dbReference type="SMART" id="SM00499">
    <property type="entry name" value="AAI"/>
    <property type="match status" value="1"/>
</dbReference>
<organism evidence="13 14">
    <name type="scientific">Jatropha curcas</name>
    <name type="common">Barbados nut</name>
    <dbReference type="NCBI Taxonomy" id="180498"/>
    <lineage>
        <taxon>Eukaryota</taxon>
        <taxon>Viridiplantae</taxon>
        <taxon>Streptophyta</taxon>
        <taxon>Embryophyta</taxon>
        <taxon>Tracheophyta</taxon>
        <taxon>Spermatophyta</taxon>
        <taxon>Magnoliopsida</taxon>
        <taxon>eudicotyledons</taxon>
        <taxon>Gunneridae</taxon>
        <taxon>Pentapetalae</taxon>
        <taxon>rosids</taxon>
        <taxon>fabids</taxon>
        <taxon>Malpighiales</taxon>
        <taxon>Euphorbiaceae</taxon>
        <taxon>Crotonoideae</taxon>
        <taxon>Jatropheae</taxon>
        <taxon>Jatropha</taxon>
    </lineage>
</organism>
<dbReference type="Proteomes" id="UP000027138">
    <property type="component" value="Unassembled WGS sequence"/>
</dbReference>
<evidence type="ECO:0000256" key="8">
    <source>
        <dbReference type="ARBA" id="ARBA00023288"/>
    </source>
</evidence>
<dbReference type="EMBL" id="KK915662">
    <property type="protein sequence ID" value="KDP21428.1"/>
    <property type="molecule type" value="Genomic_DNA"/>
</dbReference>